<evidence type="ECO:0000259" key="11">
    <source>
        <dbReference type="Pfam" id="PF00673"/>
    </source>
</evidence>
<dbReference type="SUPFAM" id="SSF55282">
    <property type="entry name" value="RL5-like"/>
    <property type="match status" value="1"/>
</dbReference>
<dbReference type="GO" id="GO:0005840">
    <property type="term" value="C:ribosome"/>
    <property type="evidence" value="ECO:0007669"/>
    <property type="project" value="UniProtKB-KW"/>
</dbReference>
<dbReference type="InterPro" id="IPR031309">
    <property type="entry name" value="Ribosomal_uL5_C"/>
</dbReference>
<comment type="function">
    <text evidence="8">This is 1 of the proteins that bind and probably mediate the attachment of the 5S RNA into the large ribosomal subunit, where it forms part of the central protuberance. In the 70S ribosome it contacts protein S13 of the 30S subunit (bridge B1b), connecting the 2 subunits; this bridge is implicated in subunit movement. Contacts the P site tRNA; the 5S rRNA and some of its associated proteins might help stabilize positioning of ribosome-bound tRNAs.</text>
</comment>
<keyword evidence="2 8" id="KW-0820">tRNA-binding</keyword>
<comment type="subunit">
    <text evidence="8">Part of the 50S ribosomal subunit; part of the 5S rRNA/L5/L18/L25 subcomplex. Contacts the 5S rRNA and the P site tRNA. Forms a bridge to the 30S subunit in the 70S ribosome.</text>
</comment>
<sequence length="192" mass="21767">MAKAETKQATAKNEPRLKKVYRETIRKALQEQFGYDNDMQVPRIDKIVLNMGVGEATADSKKPSVAAEDLALIAGQKAVVTRSRKSIAGFKVRENMPIGAKVTLRKERMYEFLDRLVNIALPRVRDFRGLNPKSFDGRGNYAMGIKEHIVFPEINYDKVDQVWGMDVIVCTTAKTDDEARALLKAFNFPFRQ</sequence>
<dbReference type="HAMAP" id="MF_01333_B">
    <property type="entry name" value="Ribosomal_uL5_B"/>
    <property type="match status" value="1"/>
</dbReference>
<dbReference type="GO" id="GO:0006412">
    <property type="term" value="P:translation"/>
    <property type="evidence" value="ECO:0007669"/>
    <property type="project" value="UniProtKB-UniRule"/>
</dbReference>
<reference evidence="13" key="1">
    <citation type="submission" date="2014-08" db="EMBL/GenBank/DDBJ databases">
        <authorList>
            <person name="Moulin L."/>
        </authorList>
    </citation>
    <scope>NUCLEOTIDE SEQUENCE [LARGE SCALE GENOMIC DNA]</scope>
</reference>
<dbReference type="InterPro" id="IPR031310">
    <property type="entry name" value="Ribosomal_uL5_N"/>
</dbReference>
<evidence type="ECO:0000256" key="1">
    <source>
        <dbReference type="ARBA" id="ARBA00008553"/>
    </source>
</evidence>
<dbReference type="GO" id="GO:0019843">
    <property type="term" value="F:rRNA binding"/>
    <property type="evidence" value="ECO:0007669"/>
    <property type="project" value="UniProtKB-UniRule"/>
</dbReference>
<dbReference type="Pfam" id="PF00673">
    <property type="entry name" value="Ribosomal_L5_C"/>
    <property type="match status" value="1"/>
</dbReference>
<keyword evidence="5 8" id="KW-0689">Ribosomal protein</keyword>
<dbReference type="FunFam" id="3.30.1440.10:FF:000001">
    <property type="entry name" value="50S ribosomal protein L5"/>
    <property type="match status" value="1"/>
</dbReference>
<dbReference type="Proteomes" id="UP000045285">
    <property type="component" value="Unassembled WGS sequence"/>
</dbReference>
<evidence type="ECO:0000256" key="9">
    <source>
        <dbReference type="RuleBase" id="RU003930"/>
    </source>
</evidence>
<evidence type="ECO:0000256" key="6">
    <source>
        <dbReference type="ARBA" id="ARBA00023274"/>
    </source>
</evidence>
<gene>
    <name evidence="8 12" type="primary">rplE</name>
    <name evidence="12" type="ORF">MPL3356_280131</name>
</gene>
<keyword evidence="6 8" id="KW-0687">Ribonucleoprotein</keyword>
<protein>
    <recommendedName>
        <fullName evidence="7 8">Large ribosomal subunit protein uL5</fullName>
    </recommendedName>
</protein>
<dbReference type="EMBL" id="CCMZ01000021">
    <property type="protein sequence ID" value="CDX18756.1"/>
    <property type="molecule type" value="Genomic_DNA"/>
</dbReference>
<evidence type="ECO:0000256" key="3">
    <source>
        <dbReference type="ARBA" id="ARBA00022730"/>
    </source>
</evidence>
<keyword evidence="3 8" id="KW-0699">rRNA-binding</keyword>
<dbReference type="Gene3D" id="3.30.1440.10">
    <property type="match status" value="1"/>
</dbReference>
<evidence type="ECO:0000256" key="5">
    <source>
        <dbReference type="ARBA" id="ARBA00022980"/>
    </source>
</evidence>
<keyword evidence="13" id="KW-1185">Reference proteome</keyword>
<comment type="similarity">
    <text evidence="1 8 9">Belongs to the universal ribosomal protein uL5 family.</text>
</comment>
<evidence type="ECO:0000259" key="10">
    <source>
        <dbReference type="Pfam" id="PF00281"/>
    </source>
</evidence>
<keyword evidence="4 8" id="KW-0694">RNA-binding</keyword>
<evidence type="ECO:0000313" key="13">
    <source>
        <dbReference type="Proteomes" id="UP000045285"/>
    </source>
</evidence>
<dbReference type="PIRSF" id="PIRSF002161">
    <property type="entry name" value="Ribosomal_L5"/>
    <property type="match status" value="1"/>
</dbReference>
<feature type="domain" description="Large ribosomal subunit protein uL5 C-terminal" evidence="11">
    <location>
        <begin position="97"/>
        <end position="190"/>
    </location>
</feature>
<evidence type="ECO:0000256" key="4">
    <source>
        <dbReference type="ARBA" id="ARBA00022884"/>
    </source>
</evidence>
<proteinExistence type="inferred from homology"/>
<dbReference type="PANTHER" id="PTHR11994">
    <property type="entry name" value="60S RIBOSOMAL PROTEIN L11-RELATED"/>
    <property type="match status" value="1"/>
</dbReference>
<evidence type="ECO:0000256" key="2">
    <source>
        <dbReference type="ARBA" id="ARBA00022555"/>
    </source>
</evidence>
<feature type="domain" description="Large ribosomal subunit protein uL5 N-terminal" evidence="10">
    <location>
        <begin position="37"/>
        <end position="93"/>
    </location>
</feature>
<organism evidence="12 13">
    <name type="scientific">Mesorhizobium plurifarium</name>
    <dbReference type="NCBI Taxonomy" id="69974"/>
    <lineage>
        <taxon>Bacteria</taxon>
        <taxon>Pseudomonadati</taxon>
        <taxon>Pseudomonadota</taxon>
        <taxon>Alphaproteobacteria</taxon>
        <taxon>Hyphomicrobiales</taxon>
        <taxon>Phyllobacteriaceae</taxon>
        <taxon>Mesorhizobium</taxon>
    </lineage>
</organism>
<dbReference type="Pfam" id="PF00281">
    <property type="entry name" value="Ribosomal_L5"/>
    <property type="match status" value="1"/>
</dbReference>
<dbReference type="GO" id="GO:0003735">
    <property type="term" value="F:structural constituent of ribosome"/>
    <property type="evidence" value="ECO:0007669"/>
    <property type="project" value="InterPro"/>
</dbReference>
<evidence type="ECO:0000256" key="7">
    <source>
        <dbReference type="ARBA" id="ARBA00035245"/>
    </source>
</evidence>
<dbReference type="STRING" id="69974.MPLDJ20_140193"/>
<dbReference type="InterPro" id="IPR020929">
    <property type="entry name" value="Ribosomal_uL5_CS"/>
</dbReference>
<dbReference type="InterPro" id="IPR022803">
    <property type="entry name" value="Ribosomal_uL5_dom_sf"/>
</dbReference>
<dbReference type="GO" id="GO:1990904">
    <property type="term" value="C:ribonucleoprotein complex"/>
    <property type="evidence" value="ECO:0007669"/>
    <property type="project" value="UniProtKB-KW"/>
</dbReference>
<dbReference type="NCBIfam" id="NF000585">
    <property type="entry name" value="PRK00010.1"/>
    <property type="match status" value="1"/>
</dbReference>
<dbReference type="AlphaFoldDB" id="A0A090FIG2"/>
<name>A0A090FIG2_MESPL</name>
<evidence type="ECO:0000256" key="8">
    <source>
        <dbReference type="HAMAP-Rule" id="MF_01333"/>
    </source>
</evidence>
<dbReference type="InterPro" id="IPR020930">
    <property type="entry name" value="Ribosomal_uL5_bac-type"/>
</dbReference>
<dbReference type="InterPro" id="IPR002132">
    <property type="entry name" value="Ribosomal_uL5"/>
</dbReference>
<evidence type="ECO:0000313" key="12">
    <source>
        <dbReference type="EMBL" id="CDX18756.1"/>
    </source>
</evidence>
<accession>A0A090FIG2</accession>
<dbReference type="GO" id="GO:0000049">
    <property type="term" value="F:tRNA binding"/>
    <property type="evidence" value="ECO:0007669"/>
    <property type="project" value="UniProtKB-UniRule"/>
</dbReference>
<dbReference type="PROSITE" id="PS00358">
    <property type="entry name" value="RIBOSOMAL_L5"/>
    <property type="match status" value="1"/>
</dbReference>